<reference evidence="3 4" key="1">
    <citation type="journal article" date="2019" name="Nat. Med.">
        <title>A library of human gut bacterial isolates paired with longitudinal multiomics data enables mechanistic microbiome research.</title>
        <authorList>
            <person name="Poyet M."/>
            <person name="Groussin M."/>
            <person name="Gibbons S.M."/>
            <person name="Avila-Pacheco J."/>
            <person name="Jiang X."/>
            <person name="Kearney S.M."/>
            <person name="Perrotta A.R."/>
            <person name="Berdy B."/>
            <person name="Zhao S."/>
            <person name="Lieberman T.D."/>
            <person name="Swanson P.K."/>
            <person name="Smith M."/>
            <person name="Roesemann S."/>
            <person name="Alexander J.E."/>
            <person name="Rich S.A."/>
            <person name="Livny J."/>
            <person name="Vlamakis H."/>
            <person name="Clish C."/>
            <person name="Bullock K."/>
            <person name="Deik A."/>
            <person name="Scott J."/>
            <person name="Pierce K.A."/>
            <person name="Xavier R.J."/>
            <person name="Alm E.J."/>
        </authorList>
    </citation>
    <scope>NUCLEOTIDE SEQUENCE [LARGE SCALE GENOMIC DNA]</scope>
    <source>
        <strain evidence="3 4">BIOML-A183</strain>
    </source>
</reference>
<evidence type="ECO:0000259" key="2">
    <source>
        <dbReference type="Pfam" id="PF13579"/>
    </source>
</evidence>
<dbReference type="Pfam" id="PF00534">
    <property type="entry name" value="Glycos_transf_1"/>
    <property type="match status" value="1"/>
</dbReference>
<feature type="domain" description="Glycosyl transferase family 1" evidence="1">
    <location>
        <begin position="217"/>
        <end position="371"/>
    </location>
</feature>
<gene>
    <name evidence="3" type="ORF">F3F51_28325</name>
</gene>
<dbReference type="Pfam" id="PF13579">
    <property type="entry name" value="Glyco_trans_4_4"/>
    <property type="match status" value="1"/>
</dbReference>
<dbReference type="InterPro" id="IPR001296">
    <property type="entry name" value="Glyco_trans_1"/>
</dbReference>
<dbReference type="AlphaFoldDB" id="A0A6N3V184"/>
<name>A0A6N3V184_BACOV</name>
<feature type="domain" description="Glycosyltransferase subfamily 4-like N-terminal" evidence="2">
    <location>
        <begin position="18"/>
        <end position="126"/>
    </location>
</feature>
<sequence>MKILLANKFYYRRGGDCTYVLSLEQLLKEHGHEVAVFAMNCSENLETPWKKYFSSEVRFRLGKGMWEAFMRPFGTNEVRQKFMAMMNDFQPDVVHLNNIHSQLSPVIAEIAHQRGVNVVWTLHDYKLLCPRYDCLRCGKTICEECFTDKHKVLEYKCMKDSKIASLLSYREALKWNRKRLEACTNIFICPSGFMAQKMLQGGFGEMKIYTLCNFIDIEKTQKEEYNKGDYYCYIGRLSHEKGVATLIEVARQLPYKLKVIGSGPLMENLKVRATGTNIEFLGHKQWEEIKYIVGNARFSVIPSEWYENNPLSVIEAQSLGTPVLGARIGGIPELIEEGISGMLFEAKNTVDLKQKIEAMFIHKFDYELLAKNSQQRYSSAAYYKQLMDIYTR</sequence>
<organism evidence="3 4">
    <name type="scientific">Bacteroides ovatus</name>
    <dbReference type="NCBI Taxonomy" id="28116"/>
    <lineage>
        <taxon>Bacteria</taxon>
        <taxon>Pseudomonadati</taxon>
        <taxon>Bacteroidota</taxon>
        <taxon>Bacteroidia</taxon>
        <taxon>Bacteroidales</taxon>
        <taxon>Bacteroidaceae</taxon>
        <taxon>Bacteroides</taxon>
    </lineage>
</organism>
<dbReference type="InterPro" id="IPR028098">
    <property type="entry name" value="Glyco_trans_4-like_N"/>
</dbReference>
<dbReference type="Proteomes" id="UP000460135">
    <property type="component" value="Unassembled WGS sequence"/>
</dbReference>
<evidence type="ECO:0000313" key="3">
    <source>
        <dbReference type="EMBL" id="KAA3797167.1"/>
    </source>
</evidence>
<comment type="caution">
    <text evidence="3">The sequence shown here is derived from an EMBL/GenBank/DDBJ whole genome shotgun (WGS) entry which is preliminary data.</text>
</comment>
<dbReference type="GO" id="GO:0016757">
    <property type="term" value="F:glycosyltransferase activity"/>
    <property type="evidence" value="ECO:0007669"/>
    <property type="project" value="InterPro"/>
</dbReference>
<keyword evidence="3" id="KW-0808">Transferase</keyword>
<evidence type="ECO:0000313" key="4">
    <source>
        <dbReference type="Proteomes" id="UP000460135"/>
    </source>
</evidence>
<evidence type="ECO:0000259" key="1">
    <source>
        <dbReference type="Pfam" id="PF00534"/>
    </source>
</evidence>
<dbReference type="PANTHER" id="PTHR45947">
    <property type="entry name" value="SULFOQUINOVOSYL TRANSFERASE SQD2"/>
    <property type="match status" value="1"/>
</dbReference>
<dbReference type="InterPro" id="IPR050194">
    <property type="entry name" value="Glycosyltransferase_grp1"/>
</dbReference>
<dbReference type="SUPFAM" id="SSF53756">
    <property type="entry name" value="UDP-Glycosyltransferase/glycogen phosphorylase"/>
    <property type="match status" value="1"/>
</dbReference>
<dbReference type="PANTHER" id="PTHR45947:SF13">
    <property type="entry name" value="TRANSFERASE"/>
    <property type="match status" value="1"/>
</dbReference>
<proteinExistence type="predicted"/>
<dbReference type="EMBL" id="VWLX01000037">
    <property type="protein sequence ID" value="KAA3797167.1"/>
    <property type="molecule type" value="Genomic_DNA"/>
</dbReference>
<accession>A0A6N3V184</accession>
<dbReference type="Gene3D" id="3.40.50.2000">
    <property type="entry name" value="Glycogen Phosphorylase B"/>
    <property type="match status" value="2"/>
</dbReference>
<protein>
    <submittedName>
        <fullName evidence="3">Glycosyltransferase family 4 protein</fullName>
    </submittedName>
</protein>